<comment type="caution">
    <text evidence="2">The sequence shown here is derived from an EMBL/GenBank/DDBJ whole genome shotgun (WGS) entry which is preliminary data.</text>
</comment>
<protein>
    <submittedName>
        <fullName evidence="2">Chemosensory pili system protein ChpC</fullName>
    </submittedName>
</protein>
<dbReference type="InterPro" id="IPR002545">
    <property type="entry name" value="CheW-lke_dom"/>
</dbReference>
<proteinExistence type="predicted"/>
<dbReference type="Proteomes" id="UP000559987">
    <property type="component" value="Unassembled WGS sequence"/>
</dbReference>
<dbReference type="GO" id="GO:0007165">
    <property type="term" value="P:signal transduction"/>
    <property type="evidence" value="ECO:0007669"/>
    <property type="project" value="InterPro"/>
</dbReference>
<dbReference type="Pfam" id="PF01584">
    <property type="entry name" value="CheW"/>
    <property type="match status" value="1"/>
</dbReference>
<keyword evidence="3" id="KW-1185">Reference proteome</keyword>
<dbReference type="SUPFAM" id="SSF50341">
    <property type="entry name" value="CheW-like"/>
    <property type="match status" value="1"/>
</dbReference>
<evidence type="ECO:0000313" key="2">
    <source>
        <dbReference type="EMBL" id="MBB3166932.1"/>
    </source>
</evidence>
<feature type="domain" description="CheW-like" evidence="1">
    <location>
        <begin position="13"/>
        <end position="155"/>
    </location>
</feature>
<accession>A0A839UGB7</accession>
<reference evidence="2 3" key="1">
    <citation type="submission" date="2020-08" db="EMBL/GenBank/DDBJ databases">
        <title>Genomic Encyclopedia of Type Strains, Phase III (KMG-III): the genomes of soil and plant-associated and newly described type strains.</title>
        <authorList>
            <person name="Whitman W."/>
        </authorList>
    </citation>
    <scope>NUCLEOTIDE SEQUENCE [LARGE SCALE GENOMIC DNA]</scope>
    <source>
        <strain evidence="2 3">CECT 8571</strain>
    </source>
</reference>
<dbReference type="PROSITE" id="PS50851">
    <property type="entry name" value="CHEW"/>
    <property type="match status" value="1"/>
</dbReference>
<gene>
    <name evidence="2" type="ORF">FHS30_000108</name>
</gene>
<dbReference type="RefSeq" id="WP_183907272.1">
    <property type="nucleotide sequence ID" value="NZ_JACHXZ010000001.1"/>
</dbReference>
<dbReference type="Gene3D" id="2.40.50.180">
    <property type="entry name" value="CheA-289, Domain 4"/>
    <property type="match status" value="1"/>
</dbReference>
<organism evidence="2 3">
    <name type="scientific">Simiduia aestuariiviva</name>
    <dbReference type="NCBI Taxonomy" id="1510459"/>
    <lineage>
        <taxon>Bacteria</taxon>
        <taxon>Pseudomonadati</taxon>
        <taxon>Pseudomonadota</taxon>
        <taxon>Gammaproteobacteria</taxon>
        <taxon>Cellvibrionales</taxon>
        <taxon>Cellvibrionaceae</taxon>
        <taxon>Simiduia</taxon>
    </lineage>
</organism>
<dbReference type="InterPro" id="IPR036061">
    <property type="entry name" value="CheW-like_dom_sf"/>
</dbReference>
<dbReference type="AlphaFoldDB" id="A0A839UGB7"/>
<evidence type="ECO:0000313" key="3">
    <source>
        <dbReference type="Proteomes" id="UP000559987"/>
    </source>
</evidence>
<name>A0A839UGB7_9GAMM</name>
<sequence>MKAKAALEQRALDIPSLILPMSEHFMLAPTVSIAEIVSYHRPAPVQDSPDWLLGTIEWRKQSVPVVSLEVLRGEAVGDVGQKSRFAVFNNTGVSEDLPFFAVPTYGIPRLSRVQEASIHEVTNVALKPFERIRVDLEGEICAIPDVAAMEQVILDFRRNGGKI</sequence>
<dbReference type="GO" id="GO:0006935">
    <property type="term" value="P:chemotaxis"/>
    <property type="evidence" value="ECO:0007669"/>
    <property type="project" value="InterPro"/>
</dbReference>
<dbReference type="EMBL" id="JACHXZ010000001">
    <property type="protein sequence ID" value="MBB3166932.1"/>
    <property type="molecule type" value="Genomic_DNA"/>
</dbReference>
<evidence type="ECO:0000259" key="1">
    <source>
        <dbReference type="PROSITE" id="PS50851"/>
    </source>
</evidence>